<dbReference type="SUPFAM" id="SSF82615">
    <property type="entry name" value="Polo-box domain"/>
    <property type="match status" value="1"/>
</dbReference>
<feature type="non-terminal residue" evidence="6">
    <location>
        <position position="979"/>
    </location>
</feature>
<dbReference type="InterPro" id="IPR003591">
    <property type="entry name" value="Leu-rich_rpt_typical-subtyp"/>
</dbReference>
<dbReference type="Pfam" id="PF13855">
    <property type="entry name" value="LRR_8"/>
    <property type="match status" value="2"/>
</dbReference>
<gene>
    <name evidence="6" type="primary">Mfhas1_0</name>
    <name evidence="6" type="ORF">CALNIC_R11704</name>
</gene>
<dbReference type="GO" id="GO:0000166">
    <property type="term" value="F:nucleotide binding"/>
    <property type="evidence" value="ECO:0007669"/>
    <property type="project" value="UniProtKB-KW"/>
</dbReference>
<dbReference type="SMART" id="SM00368">
    <property type="entry name" value="LRR_RI"/>
    <property type="match status" value="5"/>
</dbReference>
<reference evidence="6 7" key="1">
    <citation type="submission" date="2019-09" db="EMBL/GenBank/DDBJ databases">
        <title>Bird 10,000 Genomes (B10K) Project - Family phase.</title>
        <authorList>
            <person name="Zhang G."/>
        </authorList>
    </citation>
    <scope>NUCLEOTIDE SEQUENCE [LARGE SCALE GENOMIC DNA]</scope>
    <source>
        <strain evidence="6">OUT-0007</strain>
        <tissue evidence="6">Blood</tissue>
    </source>
</reference>
<dbReference type="PRINTS" id="PR00019">
    <property type="entry name" value="LEURICHRPT"/>
</dbReference>
<evidence type="ECO:0000256" key="3">
    <source>
        <dbReference type="ARBA" id="ARBA00022741"/>
    </source>
</evidence>
<dbReference type="Proteomes" id="UP000546235">
    <property type="component" value="Unassembled WGS sequence"/>
</dbReference>
<dbReference type="Gene3D" id="3.40.50.300">
    <property type="entry name" value="P-loop containing nucleotide triphosphate hydrolases"/>
    <property type="match status" value="1"/>
</dbReference>
<dbReference type="Gene3D" id="3.80.10.10">
    <property type="entry name" value="Ribonuclease Inhibitor"/>
    <property type="match status" value="3"/>
</dbReference>
<evidence type="ECO:0000256" key="1">
    <source>
        <dbReference type="ARBA" id="ARBA00022614"/>
    </source>
</evidence>
<organism evidence="6 7">
    <name type="scientific">Caloenas nicobarica</name>
    <name type="common">Nicobar pigeon</name>
    <dbReference type="NCBI Taxonomy" id="187106"/>
    <lineage>
        <taxon>Eukaryota</taxon>
        <taxon>Metazoa</taxon>
        <taxon>Chordata</taxon>
        <taxon>Craniata</taxon>
        <taxon>Vertebrata</taxon>
        <taxon>Euteleostomi</taxon>
        <taxon>Archelosauria</taxon>
        <taxon>Archosauria</taxon>
        <taxon>Dinosauria</taxon>
        <taxon>Saurischia</taxon>
        <taxon>Theropoda</taxon>
        <taxon>Coelurosauria</taxon>
        <taxon>Aves</taxon>
        <taxon>Neognathae</taxon>
        <taxon>Neoaves</taxon>
        <taxon>Columbimorphae</taxon>
        <taxon>Columbiformes</taxon>
        <taxon>Columbidae</taxon>
        <taxon>Caloenas</taxon>
    </lineage>
</organism>
<dbReference type="EMBL" id="VZSB01001259">
    <property type="protein sequence ID" value="NWX01538.1"/>
    <property type="molecule type" value="Genomic_DNA"/>
</dbReference>
<evidence type="ECO:0000256" key="4">
    <source>
        <dbReference type="SAM" id="MobiDB-lite"/>
    </source>
</evidence>
<protein>
    <submittedName>
        <fullName evidence="6">MFHA1 protein</fullName>
    </submittedName>
</protein>
<dbReference type="PANTHER" id="PTHR48051">
    <property type="match status" value="1"/>
</dbReference>
<comment type="caution">
    <text evidence="6">The sequence shown here is derived from an EMBL/GenBank/DDBJ whole genome shotgun (WGS) entry which is preliminary data.</text>
</comment>
<dbReference type="AlphaFoldDB" id="A0A7K6SUA3"/>
<dbReference type="GO" id="GO:0005737">
    <property type="term" value="C:cytoplasm"/>
    <property type="evidence" value="ECO:0007669"/>
    <property type="project" value="TreeGrafter"/>
</dbReference>
<name>A0A7K6SUA3_CALNI</name>
<dbReference type="Pfam" id="PF00560">
    <property type="entry name" value="LRR_1"/>
    <property type="match status" value="1"/>
</dbReference>
<proteinExistence type="predicted"/>
<dbReference type="SUPFAM" id="SSF52058">
    <property type="entry name" value="L domain-like"/>
    <property type="match status" value="1"/>
</dbReference>
<dbReference type="Gene3D" id="3.30.70.1390">
    <property type="entry name" value="ROC domain from the Parkinson's disease-associated leucine-rich repeat kinase 2"/>
    <property type="match status" value="1"/>
</dbReference>
<dbReference type="InterPro" id="IPR032675">
    <property type="entry name" value="LRR_dom_sf"/>
</dbReference>
<keyword evidence="3" id="KW-0547">Nucleotide-binding</keyword>
<evidence type="ECO:0000313" key="6">
    <source>
        <dbReference type="EMBL" id="NWX01538.1"/>
    </source>
</evidence>
<feature type="non-terminal residue" evidence="6">
    <location>
        <position position="1"/>
    </location>
</feature>
<accession>A0A7K6SUA3</accession>
<dbReference type="InterPro" id="IPR020859">
    <property type="entry name" value="ROC"/>
</dbReference>
<feature type="domain" description="Roc" evidence="5">
    <location>
        <begin position="350"/>
        <end position="606"/>
    </location>
</feature>
<dbReference type="InterPro" id="IPR001611">
    <property type="entry name" value="Leu-rich_rpt"/>
</dbReference>
<keyword evidence="1" id="KW-0433">Leucine-rich repeat</keyword>
<evidence type="ECO:0000259" key="5">
    <source>
        <dbReference type="PROSITE" id="PS51424"/>
    </source>
</evidence>
<dbReference type="PROSITE" id="PS51424">
    <property type="entry name" value="ROC"/>
    <property type="match status" value="1"/>
</dbReference>
<sequence>AALGELEALNLSGRGLEELPEEVGAALSGLRVLSLRRNRLGRLPAAALRHLSRLAELDLSHNRLRGLGDGGALAGLRGLRKLSLSHNQLGAEGPGLPPCLAELGRLEELDLSFNRLRHLPEGLGRLRHLRALDVDHNLLPSFPAPLLELGALEELDCSGNRHLGALPEGISALRRLKILWLSGTGLAALPEGLCQLSALESLMLDGNRLQALPAGFGSLQRLKMLNLSSNLLGEFPAAILALPSLEELYLSRNQLTLLPPRLCQLHQLRTLWLDNNRIRYLPDSIVLLHSLEELVLQGNQIAILPEGFGQLSHVTLWKIKDNPLIQPPYEVCMKGIPYIAAYQQELAHSQPALKPRLKLVLVGLKDAGKTLLRRCLMEEDGQRENVGSLEAGSTQPRGGPGQLQDIGRVPVGKGIEVMDWTADAERGLTFIVYELAGDRSYDVIQSFFLSPGALYVLVVNLSAYVPQHFYPSVGYFLHWLGSKVPHAVVCMVGTHADLCAERELEEKCLDIHHQIAQQEKRDAEGLQSLVQQVDEALGQDFDLRCSNPHAAFYGVSDKNLRRKKAQFQYLLNHRPQILSPVLPFSCRDRCQVRRLRDKLLSVAEHRDIFPNLHRVLPRSWQVLEELHFQPQAQQLWLSWWDSARLGLQAGLTEDRLQSALSYLHESGKLLYFEEHLTLREYVFHNLPLLIDILNIFCQRDATVLLQKLLSDTRIDELRATQLHHYVEGFLLHGLLPAHVIRLLLKPHIQSREDLQLILELLEKMGLCYCVNKPKCKPLNGAAAWYKFPCYVKNKVPHAEAWINGANLSGQSFVVEQLQIEYSFPFIFPPGLFARYSVQINSHVVQRSDGKYQIYAYRGKVPVVVSYRPARGSLQPDTLSIASHASLPNIWTAWQAITPLVEELNVLLQEWPGLYYTVHVLCSKCLKRGSPNPHTFPGELLSQPRPEGLTEIICPKNGSERVNVALVYPPTPTVTSPCSK</sequence>
<dbReference type="SUPFAM" id="SSF52540">
    <property type="entry name" value="P-loop containing nucleoside triphosphate hydrolases"/>
    <property type="match status" value="1"/>
</dbReference>
<keyword evidence="2" id="KW-0677">Repeat</keyword>
<dbReference type="PROSITE" id="PS51450">
    <property type="entry name" value="LRR"/>
    <property type="match status" value="4"/>
</dbReference>
<dbReference type="InterPro" id="IPR050216">
    <property type="entry name" value="LRR_domain-containing"/>
</dbReference>
<evidence type="ECO:0000313" key="7">
    <source>
        <dbReference type="Proteomes" id="UP000546235"/>
    </source>
</evidence>
<dbReference type="InterPro" id="IPR027417">
    <property type="entry name" value="P-loop_NTPase"/>
</dbReference>
<dbReference type="GO" id="GO:0009966">
    <property type="term" value="P:regulation of signal transduction"/>
    <property type="evidence" value="ECO:0007669"/>
    <property type="project" value="UniProtKB-ARBA"/>
</dbReference>
<dbReference type="SMART" id="SM00369">
    <property type="entry name" value="LRR_TYP"/>
    <property type="match status" value="12"/>
</dbReference>
<dbReference type="SMART" id="SM00364">
    <property type="entry name" value="LRR_BAC"/>
    <property type="match status" value="11"/>
</dbReference>
<evidence type="ECO:0000256" key="2">
    <source>
        <dbReference type="ARBA" id="ARBA00022737"/>
    </source>
</evidence>
<feature type="region of interest" description="Disordered" evidence="4">
    <location>
        <begin position="384"/>
        <end position="403"/>
    </location>
</feature>
<keyword evidence="7" id="KW-1185">Reference proteome</keyword>
<dbReference type="PANTHER" id="PTHR48051:SF48">
    <property type="entry name" value="MULTIFUNCTIONAL ROCO FAMILY SIGNALING REGULATOR 1"/>
    <property type="match status" value="1"/>
</dbReference>